<sequence>MQKQVGIDRKIPVALSELGSVKCQALVLLRDGEQEQRFYVSEVWLSPTAWTHSLTTVKYFSKSENRFH</sequence>
<accession>A0AAE0Y067</accession>
<comment type="caution">
    <text evidence="1">The sequence shown here is derived from an EMBL/GenBank/DDBJ whole genome shotgun (WGS) entry which is preliminary data.</text>
</comment>
<dbReference type="EMBL" id="JAWDGP010007194">
    <property type="protein sequence ID" value="KAK3728290.1"/>
    <property type="molecule type" value="Genomic_DNA"/>
</dbReference>
<evidence type="ECO:0000313" key="2">
    <source>
        <dbReference type="Proteomes" id="UP001283361"/>
    </source>
</evidence>
<reference evidence="1" key="1">
    <citation type="journal article" date="2023" name="G3 (Bethesda)">
        <title>A reference genome for the long-term kleptoplast-retaining sea slug Elysia crispata morphotype clarki.</title>
        <authorList>
            <person name="Eastman K.E."/>
            <person name="Pendleton A.L."/>
            <person name="Shaikh M.A."/>
            <person name="Suttiyut T."/>
            <person name="Ogas R."/>
            <person name="Tomko P."/>
            <person name="Gavelis G."/>
            <person name="Widhalm J.R."/>
            <person name="Wisecaver J.H."/>
        </authorList>
    </citation>
    <scope>NUCLEOTIDE SEQUENCE</scope>
    <source>
        <strain evidence="1">ECLA1</strain>
    </source>
</reference>
<proteinExistence type="predicted"/>
<protein>
    <submittedName>
        <fullName evidence="1">Uncharacterized protein</fullName>
    </submittedName>
</protein>
<gene>
    <name evidence="1" type="ORF">RRG08_060077</name>
</gene>
<dbReference type="Proteomes" id="UP001283361">
    <property type="component" value="Unassembled WGS sequence"/>
</dbReference>
<keyword evidence="2" id="KW-1185">Reference proteome</keyword>
<name>A0AAE0Y067_9GAST</name>
<dbReference type="AlphaFoldDB" id="A0AAE0Y067"/>
<evidence type="ECO:0000313" key="1">
    <source>
        <dbReference type="EMBL" id="KAK3728290.1"/>
    </source>
</evidence>
<organism evidence="1 2">
    <name type="scientific">Elysia crispata</name>
    <name type="common">lettuce slug</name>
    <dbReference type="NCBI Taxonomy" id="231223"/>
    <lineage>
        <taxon>Eukaryota</taxon>
        <taxon>Metazoa</taxon>
        <taxon>Spiralia</taxon>
        <taxon>Lophotrochozoa</taxon>
        <taxon>Mollusca</taxon>
        <taxon>Gastropoda</taxon>
        <taxon>Heterobranchia</taxon>
        <taxon>Euthyneura</taxon>
        <taxon>Panpulmonata</taxon>
        <taxon>Sacoglossa</taxon>
        <taxon>Placobranchoidea</taxon>
        <taxon>Plakobranchidae</taxon>
        <taxon>Elysia</taxon>
    </lineage>
</organism>